<sequence>ADSSTSTILYMDYNYDTKDRFFTPYYDVFFYYFRHGGYASFEFSAKVWTTQQQGTVAFWELLKPGSPRFYTGSVEEKDNAINNLGYPGATVVAWIYGSPDPICSSVPFFHLFNNVTGDHYYTTSTTNRDSYINSGGYIYIGITGYVLPYTP</sequence>
<dbReference type="InterPro" id="IPR043708">
    <property type="entry name" value="DUF5648"/>
</dbReference>
<dbReference type="Pfam" id="PF18885">
    <property type="entry name" value="DUF5648"/>
    <property type="match status" value="1"/>
</dbReference>
<reference evidence="2 3" key="1">
    <citation type="journal article" date="2019" name="Nat. Ecol. Evol.">
        <title>Megaphylogeny resolves global patterns of mushroom evolution.</title>
        <authorList>
            <person name="Varga T."/>
            <person name="Krizsan K."/>
            <person name="Foldi C."/>
            <person name="Dima B."/>
            <person name="Sanchez-Garcia M."/>
            <person name="Sanchez-Ramirez S."/>
            <person name="Szollosi G.J."/>
            <person name="Szarkandi J.G."/>
            <person name="Papp V."/>
            <person name="Albert L."/>
            <person name="Andreopoulos W."/>
            <person name="Angelini C."/>
            <person name="Antonin V."/>
            <person name="Barry K.W."/>
            <person name="Bougher N.L."/>
            <person name="Buchanan P."/>
            <person name="Buyck B."/>
            <person name="Bense V."/>
            <person name="Catcheside P."/>
            <person name="Chovatia M."/>
            <person name="Cooper J."/>
            <person name="Damon W."/>
            <person name="Desjardin D."/>
            <person name="Finy P."/>
            <person name="Geml J."/>
            <person name="Haridas S."/>
            <person name="Hughes K."/>
            <person name="Justo A."/>
            <person name="Karasinski D."/>
            <person name="Kautmanova I."/>
            <person name="Kiss B."/>
            <person name="Kocsube S."/>
            <person name="Kotiranta H."/>
            <person name="LaButti K.M."/>
            <person name="Lechner B.E."/>
            <person name="Liimatainen K."/>
            <person name="Lipzen A."/>
            <person name="Lukacs Z."/>
            <person name="Mihaltcheva S."/>
            <person name="Morgado L.N."/>
            <person name="Niskanen T."/>
            <person name="Noordeloos M.E."/>
            <person name="Ohm R.A."/>
            <person name="Ortiz-Santana B."/>
            <person name="Ovrebo C."/>
            <person name="Racz N."/>
            <person name="Riley R."/>
            <person name="Savchenko A."/>
            <person name="Shiryaev A."/>
            <person name="Soop K."/>
            <person name="Spirin V."/>
            <person name="Szebenyi C."/>
            <person name="Tomsovsky M."/>
            <person name="Tulloss R.E."/>
            <person name="Uehling J."/>
            <person name="Grigoriev I.V."/>
            <person name="Vagvolgyi C."/>
            <person name="Papp T."/>
            <person name="Martin F.M."/>
            <person name="Miettinen O."/>
            <person name="Hibbett D.S."/>
            <person name="Nagy L.G."/>
        </authorList>
    </citation>
    <scope>NUCLEOTIDE SEQUENCE [LARGE SCALE GENOMIC DNA]</scope>
    <source>
        <strain evidence="2 3">CBS 166.37</strain>
    </source>
</reference>
<protein>
    <recommendedName>
        <fullName evidence="1">DUF5648 domain-containing protein</fullName>
    </recommendedName>
</protein>
<evidence type="ECO:0000259" key="1">
    <source>
        <dbReference type="Pfam" id="PF18885"/>
    </source>
</evidence>
<organism evidence="2 3">
    <name type="scientific">Crucibulum laeve</name>
    <dbReference type="NCBI Taxonomy" id="68775"/>
    <lineage>
        <taxon>Eukaryota</taxon>
        <taxon>Fungi</taxon>
        <taxon>Dikarya</taxon>
        <taxon>Basidiomycota</taxon>
        <taxon>Agaricomycotina</taxon>
        <taxon>Agaricomycetes</taxon>
        <taxon>Agaricomycetidae</taxon>
        <taxon>Agaricales</taxon>
        <taxon>Agaricineae</taxon>
        <taxon>Nidulariaceae</taxon>
        <taxon>Crucibulum</taxon>
    </lineage>
</organism>
<feature type="non-terminal residue" evidence="2">
    <location>
        <position position="1"/>
    </location>
</feature>
<dbReference type="Proteomes" id="UP000308652">
    <property type="component" value="Unassembled WGS sequence"/>
</dbReference>
<evidence type="ECO:0000313" key="2">
    <source>
        <dbReference type="EMBL" id="TFK34381.1"/>
    </source>
</evidence>
<feature type="domain" description="DUF5648" evidence="1">
    <location>
        <begin position="10"/>
        <end position="147"/>
    </location>
</feature>
<dbReference type="STRING" id="68775.A0A5C3M066"/>
<dbReference type="OrthoDB" id="9971254at2759"/>
<evidence type="ECO:0000313" key="3">
    <source>
        <dbReference type="Proteomes" id="UP000308652"/>
    </source>
</evidence>
<name>A0A5C3M066_9AGAR</name>
<accession>A0A5C3M066</accession>
<dbReference type="EMBL" id="ML213632">
    <property type="protein sequence ID" value="TFK34381.1"/>
    <property type="molecule type" value="Genomic_DNA"/>
</dbReference>
<gene>
    <name evidence="2" type="ORF">BDQ12DRAFT_613596</name>
</gene>
<proteinExistence type="predicted"/>
<dbReference type="AlphaFoldDB" id="A0A5C3M066"/>
<keyword evidence="3" id="KW-1185">Reference proteome</keyword>